<name>A0A3N6S0Q3_9GAMM</name>
<gene>
    <name evidence="1" type="ORF">EB241_05000</name>
</gene>
<reference evidence="1 2" key="1">
    <citation type="submission" date="2018-10" db="EMBL/GenBank/DDBJ databases">
        <title>Draft genome sequence for the type isolate of Erwinia psidii, agent causal of bacterial blight in guava (Psidium guajava) and wilt and die-back of Eucalyptus spp.</title>
        <authorList>
            <person name="Hermenegildo P.S."/>
            <person name="Santos S.A."/>
            <person name="Guimaraes L.M.S."/>
            <person name="Vidigal P.M.P."/>
            <person name="Pereira I.C."/>
            <person name="Badel J.L."/>
            <person name="Alfenas-Zerbini P."/>
            <person name="Ferreira M.A.S.V."/>
            <person name="Alfenas A.C."/>
        </authorList>
    </citation>
    <scope>NUCLEOTIDE SEQUENCE [LARGE SCALE GENOMIC DNA]</scope>
    <source>
        <strain evidence="1 2">IBSBF 435</strain>
    </source>
</reference>
<evidence type="ECO:0000313" key="2">
    <source>
        <dbReference type="Proteomes" id="UP000279457"/>
    </source>
</evidence>
<comment type="caution">
    <text evidence="1">The sequence shown here is derived from an EMBL/GenBank/DDBJ whole genome shotgun (WGS) entry which is preliminary data.</text>
</comment>
<proteinExistence type="predicted"/>
<sequence length="186" mass="20432">MDNHRICLIGGKMALTMKNFTSRRVDDRDSGKAFLYFTDEDGRDWYESQSLFADDTLKIAYNADGVINSYSYDASTLAPGGLSVTEFDADAVPDGFFDNVSSWMVSDGAISTLTGAALTTAREKQRDILLTAARVVTSDYQNEALIGLISDDDAARFKQWVVYVKSLKSLDLTADDIAWPVVPDVA</sequence>
<keyword evidence="2" id="KW-1185">Reference proteome</keyword>
<dbReference type="AlphaFoldDB" id="A0A3N6S0Q3"/>
<protein>
    <recommendedName>
        <fullName evidence="3">Tail fiber assembly protein</fullName>
    </recommendedName>
</protein>
<organism evidence="1 2">
    <name type="scientific">Erwinia psidii</name>
    <dbReference type="NCBI Taxonomy" id="69224"/>
    <lineage>
        <taxon>Bacteria</taxon>
        <taxon>Pseudomonadati</taxon>
        <taxon>Pseudomonadota</taxon>
        <taxon>Gammaproteobacteria</taxon>
        <taxon>Enterobacterales</taxon>
        <taxon>Erwiniaceae</taxon>
        <taxon>Erwinia</taxon>
    </lineage>
</organism>
<dbReference type="Pfam" id="PF02413">
    <property type="entry name" value="Caudo_TAP"/>
    <property type="match status" value="1"/>
</dbReference>
<dbReference type="InterPro" id="IPR003458">
    <property type="entry name" value="Phage_T4_Gp38_tail_assem"/>
</dbReference>
<evidence type="ECO:0000313" key="1">
    <source>
        <dbReference type="EMBL" id="RQM39118.1"/>
    </source>
</evidence>
<dbReference type="EMBL" id="RHHM01000003">
    <property type="protein sequence ID" value="RQM39118.1"/>
    <property type="molecule type" value="Genomic_DNA"/>
</dbReference>
<dbReference type="Proteomes" id="UP000279457">
    <property type="component" value="Unassembled WGS sequence"/>
</dbReference>
<accession>A0A3N6S0Q3</accession>
<evidence type="ECO:0008006" key="3">
    <source>
        <dbReference type="Google" id="ProtNLM"/>
    </source>
</evidence>